<dbReference type="eggNOG" id="KOG4134">
    <property type="taxonomic scope" value="Eukaryota"/>
</dbReference>
<dbReference type="GO" id="GO:0006362">
    <property type="term" value="P:transcription elongation by RNA polymerase I"/>
    <property type="evidence" value="ECO:0007669"/>
    <property type="project" value="TreeGrafter"/>
</dbReference>
<reference evidence="6 7" key="1">
    <citation type="journal article" date="2007" name="Nature">
        <title>Evolution of genes and genomes on the Drosophila phylogeny.</title>
        <authorList>
            <consortium name="Drosophila 12 Genomes Consortium"/>
            <person name="Clark A.G."/>
            <person name="Eisen M.B."/>
            <person name="Smith D.R."/>
            <person name="Bergman C.M."/>
            <person name="Oliver B."/>
            <person name="Markow T.A."/>
            <person name="Kaufman T.C."/>
            <person name="Kellis M."/>
            <person name="Gelbart W."/>
            <person name="Iyer V.N."/>
            <person name="Pollard D.A."/>
            <person name="Sackton T.B."/>
            <person name="Larracuente A.M."/>
            <person name="Singh N.D."/>
            <person name="Abad J.P."/>
            <person name="Abt D.N."/>
            <person name="Adryan B."/>
            <person name="Aguade M."/>
            <person name="Akashi H."/>
            <person name="Anderson W.W."/>
            <person name="Aquadro C.F."/>
            <person name="Ardell D.H."/>
            <person name="Arguello R."/>
            <person name="Artieri C.G."/>
            <person name="Barbash D.A."/>
            <person name="Barker D."/>
            <person name="Barsanti P."/>
            <person name="Batterham P."/>
            <person name="Batzoglou S."/>
            <person name="Begun D."/>
            <person name="Bhutkar A."/>
            <person name="Blanco E."/>
            <person name="Bosak S.A."/>
            <person name="Bradley R.K."/>
            <person name="Brand A.D."/>
            <person name="Brent M.R."/>
            <person name="Brooks A.N."/>
            <person name="Brown R.H."/>
            <person name="Butlin R.K."/>
            <person name="Caggese C."/>
            <person name="Calvi B.R."/>
            <person name="Bernardo de Carvalho A."/>
            <person name="Caspi A."/>
            <person name="Castrezana S."/>
            <person name="Celniker S.E."/>
            <person name="Chang J.L."/>
            <person name="Chapple C."/>
            <person name="Chatterji S."/>
            <person name="Chinwalla A."/>
            <person name="Civetta A."/>
            <person name="Clifton S.W."/>
            <person name="Comeron J.M."/>
            <person name="Costello J.C."/>
            <person name="Coyne J.A."/>
            <person name="Daub J."/>
            <person name="David R.G."/>
            <person name="Delcher A.L."/>
            <person name="Delehaunty K."/>
            <person name="Do C.B."/>
            <person name="Ebling H."/>
            <person name="Edwards K."/>
            <person name="Eickbush T."/>
            <person name="Evans J.D."/>
            <person name="Filipski A."/>
            <person name="Findeiss S."/>
            <person name="Freyhult E."/>
            <person name="Fulton L."/>
            <person name="Fulton R."/>
            <person name="Garcia A.C."/>
            <person name="Gardiner A."/>
            <person name="Garfield D.A."/>
            <person name="Garvin B.E."/>
            <person name="Gibson G."/>
            <person name="Gilbert D."/>
            <person name="Gnerre S."/>
            <person name="Godfrey J."/>
            <person name="Good R."/>
            <person name="Gotea V."/>
            <person name="Gravely B."/>
            <person name="Greenberg A.J."/>
            <person name="Griffiths-Jones S."/>
            <person name="Gross S."/>
            <person name="Guigo R."/>
            <person name="Gustafson E.A."/>
            <person name="Haerty W."/>
            <person name="Hahn M.W."/>
            <person name="Halligan D.L."/>
            <person name="Halpern A.L."/>
            <person name="Halter G.M."/>
            <person name="Han M.V."/>
            <person name="Heger A."/>
            <person name="Hillier L."/>
            <person name="Hinrichs A.S."/>
            <person name="Holmes I."/>
            <person name="Hoskins R.A."/>
            <person name="Hubisz M.J."/>
            <person name="Hultmark D."/>
            <person name="Huntley M.A."/>
            <person name="Jaffe D.B."/>
            <person name="Jagadeeshan S."/>
            <person name="Jeck W.R."/>
            <person name="Johnson J."/>
            <person name="Jones C.D."/>
            <person name="Jordan W.C."/>
            <person name="Karpen G.H."/>
            <person name="Kataoka E."/>
            <person name="Keightley P.D."/>
            <person name="Kheradpour P."/>
            <person name="Kirkness E.F."/>
            <person name="Koerich L.B."/>
            <person name="Kristiansen K."/>
            <person name="Kudrna D."/>
            <person name="Kulathinal R.J."/>
            <person name="Kumar S."/>
            <person name="Kwok R."/>
            <person name="Lander E."/>
            <person name="Langley C.H."/>
            <person name="Lapoint R."/>
            <person name="Lazzaro B.P."/>
            <person name="Lee S.J."/>
            <person name="Levesque L."/>
            <person name="Li R."/>
            <person name="Lin C.F."/>
            <person name="Lin M.F."/>
            <person name="Lindblad-Toh K."/>
            <person name="Llopart A."/>
            <person name="Long M."/>
            <person name="Low L."/>
            <person name="Lozovsky E."/>
            <person name="Lu J."/>
            <person name="Luo M."/>
            <person name="Machado C.A."/>
            <person name="Makalowski W."/>
            <person name="Marzo M."/>
            <person name="Matsuda M."/>
            <person name="Matzkin L."/>
            <person name="McAllister B."/>
            <person name="McBride C.S."/>
            <person name="McKernan B."/>
            <person name="McKernan K."/>
            <person name="Mendez-Lago M."/>
            <person name="Minx P."/>
            <person name="Mollenhauer M.U."/>
            <person name="Montooth K."/>
            <person name="Mount S.M."/>
            <person name="Mu X."/>
            <person name="Myers E."/>
            <person name="Negre B."/>
            <person name="Newfeld S."/>
            <person name="Nielsen R."/>
            <person name="Noor M.A."/>
            <person name="O'Grady P."/>
            <person name="Pachter L."/>
            <person name="Papaceit M."/>
            <person name="Parisi M.J."/>
            <person name="Parisi M."/>
            <person name="Parts L."/>
            <person name="Pedersen J.S."/>
            <person name="Pesole G."/>
            <person name="Phillippy A.M."/>
            <person name="Ponting C.P."/>
            <person name="Pop M."/>
            <person name="Porcelli D."/>
            <person name="Powell J.R."/>
            <person name="Prohaska S."/>
            <person name="Pruitt K."/>
            <person name="Puig M."/>
            <person name="Quesneville H."/>
            <person name="Ram K.R."/>
            <person name="Rand D."/>
            <person name="Rasmussen M.D."/>
            <person name="Reed L.K."/>
            <person name="Reenan R."/>
            <person name="Reily A."/>
            <person name="Remington K.A."/>
            <person name="Rieger T.T."/>
            <person name="Ritchie M.G."/>
            <person name="Robin C."/>
            <person name="Rogers Y.H."/>
            <person name="Rohde C."/>
            <person name="Rozas J."/>
            <person name="Rubenfield M.J."/>
            <person name="Ruiz A."/>
            <person name="Russo S."/>
            <person name="Salzberg S.L."/>
            <person name="Sanchez-Gracia A."/>
            <person name="Saranga D.J."/>
            <person name="Sato H."/>
            <person name="Schaeffer S.W."/>
            <person name="Schatz M.C."/>
            <person name="Schlenke T."/>
            <person name="Schwartz R."/>
            <person name="Segarra C."/>
            <person name="Singh R.S."/>
            <person name="Sirot L."/>
            <person name="Sirota M."/>
            <person name="Sisneros N.B."/>
            <person name="Smith C.D."/>
            <person name="Smith T.F."/>
            <person name="Spieth J."/>
            <person name="Stage D.E."/>
            <person name="Stark A."/>
            <person name="Stephan W."/>
            <person name="Strausberg R.L."/>
            <person name="Strempel S."/>
            <person name="Sturgill D."/>
            <person name="Sutton G."/>
            <person name="Sutton G.G."/>
            <person name="Tao W."/>
            <person name="Teichmann S."/>
            <person name="Tobari Y.N."/>
            <person name="Tomimura Y."/>
            <person name="Tsolas J.M."/>
            <person name="Valente V.L."/>
            <person name="Venter E."/>
            <person name="Venter J.C."/>
            <person name="Vicario S."/>
            <person name="Vieira F.G."/>
            <person name="Vilella A.J."/>
            <person name="Villasante A."/>
            <person name="Walenz B."/>
            <person name="Wang J."/>
            <person name="Wasserman M."/>
            <person name="Watts T."/>
            <person name="Wilson D."/>
            <person name="Wilson R.K."/>
            <person name="Wing R.A."/>
            <person name="Wolfner M.F."/>
            <person name="Wong A."/>
            <person name="Wong G.K."/>
            <person name="Wu C.I."/>
            <person name="Wu G."/>
            <person name="Yamamoto D."/>
            <person name="Yang H.P."/>
            <person name="Yang S.P."/>
            <person name="Yorke J.A."/>
            <person name="Yoshida K."/>
            <person name="Zdobnov E."/>
            <person name="Zhang P."/>
            <person name="Zhang Y."/>
            <person name="Zimin A.V."/>
            <person name="Baldwin J."/>
            <person name="Abdouelleil A."/>
            <person name="Abdulkadir J."/>
            <person name="Abebe A."/>
            <person name="Abera B."/>
            <person name="Abreu J."/>
            <person name="Acer S.C."/>
            <person name="Aftuck L."/>
            <person name="Alexander A."/>
            <person name="An P."/>
            <person name="Anderson E."/>
            <person name="Anderson S."/>
            <person name="Arachi H."/>
            <person name="Azer M."/>
            <person name="Bachantsang P."/>
            <person name="Barry A."/>
            <person name="Bayul T."/>
            <person name="Berlin A."/>
            <person name="Bessette D."/>
            <person name="Bloom T."/>
            <person name="Blye J."/>
            <person name="Boguslavskiy L."/>
            <person name="Bonnet C."/>
            <person name="Boukhgalter B."/>
            <person name="Bourzgui I."/>
            <person name="Brown A."/>
            <person name="Cahill P."/>
            <person name="Channer S."/>
            <person name="Cheshatsang Y."/>
            <person name="Chuda L."/>
            <person name="Citroen M."/>
            <person name="Collymore A."/>
            <person name="Cooke P."/>
            <person name="Costello M."/>
            <person name="D'Aco K."/>
            <person name="Daza R."/>
            <person name="De Haan G."/>
            <person name="DeGray S."/>
            <person name="DeMaso C."/>
            <person name="Dhargay N."/>
            <person name="Dooley K."/>
            <person name="Dooley E."/>
            <person name="Doricent M."/>
            <person name="Dorje P."/>
            <person name="Dorjee K."/>
            <person name="Dupes A."/>
            <person name="Elong R."/>
            <person name="Falk J."/>
            <person name="Farina A."/>
            <person name="Faro S."/>
            <person name="Ferguson D."/>
            <person name="Fisher S."/>
            <person name="Foley C.D."/>
            <person name="Franke A."/>
            <person name="Friedrich D."/>
            <person name="Gadbois L."/>
            <person name="Gearin G."/>
            <person name="Gearin C.R."/>
            <person name="Giannoukos G."/>
            <person name="Goode T."/>
            <person name="Graham J."/>
            <person name="Grandbois E."/>
            <person name="Grewal S."/>
            <person name="Gyaltsen K."/>
            <person name="Hafez N."/>
            <person name="Hagos B."/>
            <person name="Hall J."/>
            <person name="Henson C."/>
            <person name="Hollinger A."/>
            <person name="Honan T."/>
            <person name="Huard M.D."/>
            <person name="Hughes L."/>
            <person name="Hurhula B."/>
            <person name="Husby M.E."/>
            <person name="Kamat A."/>
            <person name="Kanga B."/>
            <person name="Kashin S."/>
            <person name="Khazanovich D."/>
            <person name="Kisner P."/>
            <person name="Lance K."/>
            <person name="Lara M."/>
            <person name="Lee W."/>
            <person name="Lennon N."/>
            <person name="Letendre F."/>
            <person name="LeVine R."/>
            <person name="Lipovsky A."/>
            <person name="Liu X."/>
            <person name="Liu J."/>
            <person name="Liu S."/>
            <person name="Lokyitsang T."/>
            <person name="Lokyitsang Y."/>
            <person name="Lubonja R."/>
            <person name="Lui A."/>
            <person name="MacDonald P."/>
            <person name="Magnisalis V."/>
            <person name="Maru K."/>
            <person name="Matthews C."/>
            <person name="McCusker W."/>
            <person name="McDonough S."/>
            <person name="Mehta T."/>
            <person name="Meldrim J."/>
            <person name="Meneus L."/>
            <person name="Mihai O."/>
            <person name="Mihalev A."/>
            <person name="Mihova T."/>
            <person name="Mittelman R."/>
            <person name="Mlenga V."/>
            <person name="Montmayeur A."/>
            <person name="Mulrain L."/>
            <person name="Navidi A."/>
            <person name="Naylor J."/>
            <person name="Negash T."/>
            <person name="Nguyen T."/>
            <person name="Nguyen N."/>
            <person name="Nicol R."/>
            <person name="Norbu C."/>
            <person name="Norbu N."/>
            <person name="Novod N."/>
            <person name="O'Neill B."/>
            <person name="Osman S."/>
            <person name="Markiewicz E."/>
            <person name="Oyono O.L."/>
            <person name="Patti C."/>
            <person name="Phunkhang P."/>
            <person name="Pierre F."/>
            <person name="Priest M."/>
            <person name="Raghuraman S."/>
            <person name="Rege F."/>
            <person name="Reyes R."/>
            <person name="Rise C."/>
            <person name="Rogov P."/>
            <person name="Ross K."/>
            <person name="Ryan E."/>
            <person name="Settipalli S."/>
            <person name="Shea T."/>
            <person name="Sherpa N."/>
            <person name="Shi L."/>
            <person name="Shih D."/>
            <person name="Sparrow T."/>
            <person name="Spaulding J."/>
            <person name="Stalker J."/>
            <person name="Stange-Thomann N."/>
            <person name="Stavropoulos S."/>
            <person name="Stone C."/>
            <person name="Strader C."/>
            <person name="Tesfaye S."/>
            <person name="Thomson T."/>
            <person name="Thoulutsang Y."/>
            <person name="Thoulutsang D."/>
            <person name="Topham K."/>
            <person name="Topping I."/>
            <person name="Tsamla T."/>
            <person name="Vassiliev H."/>
            <person name="Vo A."/>
            <person name="Wangchuk T."/>
            <person name="Wangdi T."/>
            <person name="Weiand M."/>
            <person name="Wilkinson J."/>
            <person name="Wilson A."/>
            <person name="Yadav S."/>
            <person name="Young G."/>
            <person name="Yu Q."/>
            <person name="Zembek L."/>
            <person name="Zhong D."/>
            <person name="Zimmer A."/>
            <person name="Zwirko Z."/>
            <person name="Jaffe D.B."/>
            <person name="Alvarez P."/>
            <person name="Brockman W."/>
            <person name="Butler J."/>
            <person name="Chin C."/>
            <person name="Gnerre S."/>
            <person name="Grabherr M."/>
            <person name="Kleber M."/>
            <person name="Mauceli E."/>
            <person name="MacCallum I."/>
        </authorList>
    </citation>
    <scope>NUCLEOTIDE SEQUENCE [LARGE SCALE GENOMIC DNA]</scope>
    <source>
        <strain evidence="7">Tucson 14024-0371.13</strain>
    </source>
</reference>
<dbReference type="AlphaFoldDB" id="B3MKR1"/>
<organism evidence="6 7">
    <name type="scientific">Drosophila ananassae</name>
    <name type="common">Fruit fly</name>
    <dbReference type="NCBI Taxonomy" id="7217"/>
    <lineage>
        <taxon>Eukaryota</taxon>
        <taxon>Metazoa</taxon>
        <taxon>Ecdysozoa</taxon>
        <taxon>Arthropoda</taxon>
        <taxon>Hexapoda</taxon>
        <taxon>Insecta</taxon>
        <taxon>Pterygota</taxon>
        <taxon>Neoptera</taxon>
        <taxon>Endopterygota</taxon>
        <taxon>Diptera</taxon>
        <taxon>Brachycera</taxon>
        <taxon>Muscomorpha</taxon>
        <taxon>Ephydroidea</taxon>
        <taxon>Drosophilidae</taxon>
        <taxon>Drosophila</taxon>
        <taxon>Sophophora</taxon>
    </lineage>
</organism>
<dbReference type="PANTHER" id="PTHR12709">
    <property type="entry name" value="DNA-DIRECTED RNA POLYMERASE II, III"/>
    <property type="match status" value="1"/>
</dbReference>
<evidence type="ECO:0000256" key="1">
    <source>
        <dbReference type="ARBA" id="ARBA00004123"/>
    </source>
</evidence>
<dbReference type="SMR" id="B3MKR1"/>
<dbReference type="HOGENOM" id="CLU_1130126_0_0_1"/>
<evidence type="ECO:0000256" key="3">
    <source>
        <dbReference type="ARBA" id="ARBA00023163"/>
    </source>
</evidence>
<keyword evidence="4" id="KW-0539">Nucleus</keyword>
<dbReference type="InterPro" id="IPR045113">
    <property type="entry name" value="Rpb7-like"/>
</dbReference>
<protein>
    <recommendedName>
        <fullName evidence="8">RPA43 OB domain-containing protein</fullName>
    </recommendedName>
</protein>
<evidence type="ECO:0000256" key="5">
    <source>
        <dbReference type="SAM" id="MobiDB-lite"/>
    </source>
</evidence>
<dbReference type="KEGG" id="dan:6497298"/>
<dbReference type="EMBL" id="CH902620">
    <property type="protein sequence ID" value="EDV31592.2"/>
    <property type="molecule type" value="Genomic_DNA"/>
</dbReference>
<keyword evidence="3" id="KW-0804">Transcription</keyword>
<feature type="compositionally biased region" description="Basic residues" evidence="5">
    <location>
        <begin position="235"/>
        <end position="246"/>
    </location>
</feature>
<evidence type="ECO:0008006" key="8">
    <source>
        <dbReference type="Google" id="ProtNLM"/>
    </source>
</evidence>
<keyword evidence="2" id="KW-0240">DNA-directed RNA polymerase</keyword>
<dbReference type="Proteomes" id="UP000007801">
    <property type="component" value="Unassembled WGS sequence"/>
</dbReference>
<dbReference type="InterPro" id="IPR036898">
    <property type="entry name" value="RNA_pol_Rpb7-like_N_sf"/>
</dbReference>
<evidence type="ECO:0000256" key="4">
    <source>
        <dbReference type="ARBA" id="ARBA00023242"/>
    </source>
</evidence>
<dbReference type="PANTHER" id="PTHR12709:SF5">
    <property type="entry name" value="DNA-DIRECTED RNA POLYMERASE I SUBUNIT RPA43"/>
    <property type="match status" value="1"/>
</dbReference>
<keyword evidence="7" id="KW-1185">Reference proteome</keyword>
<accession>B3MKR1</accession>
<feature type="compositionally biased region" description="Basic and acidic residues" evidence="5">
    <location>
        <begin position="219"/>
        <end position="234"/>
    </location>
</feature>
<evidence type="ECO:0000313" key="6">
    <source>
        <dbReference type="EMBL" id="EDV31592.2"/>
    </source>
</evidence>
<dbReference type="OrthoDB" id="10250504at2759"/>
<sequence>MAKILQKYVKFSTKELEKYASNSGSCVRCINTDMHLAMGPYGMDSFKQALYELLIRTKVGIYDSKLDGICLGIKNIKMLGHTASLRADDPTMHLLINADFYVFRPETGAILDGVVRLISKHQVSVVIYRVFNTTIRFTNKKESREGITMDQEIKFRIKNFDISNVMPYIEGELIVEEDEGAQKQNRSTKFASPPPEVIDVKEENDEEMLDGLLSVLKQEPDFVPKEEKDEEKKEKTKKKSSGKRKKTENGETKKAKKSKKAIKDEPV</sequence>
<dbReference type="STRING" id="7217.B3MKR1"/>
<comment type="subcellular location">
    <subcellularLocation>
        <location evidence="1">Nucleus</location>
    </subcellularLocation>
</comment>
<dbReference type="FunCoup" id="B3MKR1">
    <property type="interactions" value="406"/>
</dbReference>
<dbReference type="Gene3D" id="2.40.50.1060">
    <property type="match status" value="1"/>
</dbReference>
<dbReference type="Gene3D" id="3.30.1490.120">
    <property type="entry name" value="RNA polymerase Rpb7-like, N-terminal domain"/>
    <property type="match status" value="1"/>
</dbReference>
<dbReference type="GO" id="GO:0006352">
    <property type="term" value="P:DNA-templated transcription initiation"/>
    <property type="evidence" value="ECO:0007669"/>
    <property type="project" value="InterPro"/>
</dbReference>
<name>B3MKR1_DROAN</name>
<feature type="region of interest" description="Disordered" evidence="5">
    <location>
        <begin position="219"/>
        <end position="267"/>
    </location>
</feature>
<dbReference type="InParanoid" id="B3MKR1"/>
<dbReference type="CTD" id="221830"/>
<gene>
    <name evidence="6" type="primary">Dana\GF14474</name>
    <name evidence="6" type="synonym">dana_GLEANR_15236</name>
    <name evidence="6" type="ORF">GF14474</name>
</gene>
<evidence type="ECO:0000313" key="7">
    <source>
        <dbReference type="Proteomes" id="UP000007801"/>
    </source>
</evidence>
<evidence type="ECO:0000256" key="2">
    <source>
        <dbReference type="ARBA" id="ARBA00022478"/>
    </source>
</evidence>
<dbReference type="GeneID" id="6497298"/>
<dbReference type="GO" id="GO:0005736">
    <property type="term" value="C:RNA polymerase I complex"/>
    <property type="evidence" value="ECO:0007669"/>
    <property type="project" value="TreeGrafter"/>
</dbReference>
<proteinExistence type="predicted"/>